<gene>
    <name evidence="1" type="ORF">F5144DRAFT_7930</name>
</gene>
<proteinExistence type="predicted"/>
<reference evidence="1 2" key="1">
    <citation type="journal article" date="2021" name="Nat. Commun.">
        <title>Genetic determinants of endophytism in the Arabidopsis root mycobiome.</title>
        <authorList>
            <person name="Mesny F."/>
            <person name="Miyauchi S."/>
            <person name="Thiergart T."/>
            <person name="Pickel B."/>
            <person name="Atanasova L."/>
            <person name="Karlsson M."/>
            <person name="Huettel B."/>
            <person name="Barry K.W."/>
            <person name="Haridas S."/>
            <person name="Chen C."/>
            <person name="Bauer D."/>
            <person name="Andreopoulos W."/>
            <person name="Pangilinan J."/>
            <person name="LaButti K."/>
            <person name="Riley R."/>
            <person name="Lipzen A."/>
            <person name="Clum A."/>
            <person name="Drula E."/>
            <person name="Henrissat B."/>
            <person name="Kohler A."/>
            <person name="Grigoriev I.V."/>
            <person name="Martin F.M."/>
            <person name="Hacquard S."/>
        </authorList>
    </citation>
    <scope>NUCLEOTIDE SEQUENCE [LARGE SCALE GENOMIC DNA]</scope>
    <source>
        <strain evidence="1 2">MPI-SDFR-AT-0079</strain>
    </source>
</reference>
<sequence>MPPKKEPVISAFERKRLENIANNNAILSGISTTAEKIIPKPAPPKPKRVSAPRPKREPVKRETVRPTRQSSRLAGLDADAGTLKRKAEVEAEVEAEKAKAKKMRVSGDLSLGDIQVEGRKWENGLDGLAGLKGLSARGAQPGIRTFTDEDVKGTTDKGLKDLRLRMSGLKLYEKWPVQDIKIVPQRVYSLGFHPTESKPIIFAGDKEGAMGVFDASQEPVKAEDDDDDEEAEIPDPIISAFKTHSRTITSFHFSPVDANAVYSASYDSSIRKLDLDKGVSTEVFAPADADEDLPISAIDMPTSDPNMIIFSTLQGTLGRHDLRTKSSTAEIWGLTDQKIGGFSLHPAQPHLVATASLDRTLKIWDLRKLQGKGDARAPALLGTHDSRLSVSHASWSSAGHVATSSYDDRIKIYNFLDADKWTAGAALTEAQMEPARQIPHNNQTGRWVTILKPQWQRSPRDGLQKFVIGNMNRFVDVFAADGEQLAQLGGDGITAVPAVAHFHPTMDWVAGGNGSGKLCLWM</sequence>
<dbReference type="EMBL" id="JAGIZQ010000001">
    <property type="protein sequence ID" value="KAH6649528.1"/>
    <property type="molecule type" value="Genomic_DNA"/>
</dbReference>
<dbReference type="Proteomes" id="UP000724584">
    <property type="component" value="Unassembled WGS sequence"/>
</dbReference>
<protein>
    <submittedName>
        <fullName evidence="1">WD repeat-containing protein</fullName>
    </submittedName>
</protein>
<comment type="caution">
    <text evidence="1">The sequence shown here is derived from an EMBL/GenBank/DDBJ whole genome shotgun (WGS) entry which is preliminary data.</text>
</comment>
<evidence type="ECO:0000313" key="2">
    <source>
        <dbReference type="Proteomes" id="UP000724584"/>
    </source>
</evidence>
<keyword evidence="2" id="KW-1185">Reference proteome</keyword>
<name>A0ACB7PNH9_9PEZI</name>
<evidence type="ECO:0000313" key="1">
    <source>
        <dbReference type="EMBL" id="KAH6649528.1"/>
    </source>
</evidence>
<accession>A0ACB7PNH9</accession>
<organism evidence="1 2">
    <name type="scientific">Chaetomium tenue</name>
    <dbReference type="NCBI Taxonomy" id="1854479"/>
    <lineage>
        <taxon>Eukaryota</taxon>
        <taxon>Fungi</taxon>
        <taxon>Dikarya</taxon>
        <taxon>Ascomycota</taxon>
        <taxon>Pezizomycotina</taxon>
        <taxon>Sordariomycetes</taxon>
        <taxon>Sordariomycetidae</taxon>
        <taxon>Sordariales</taxon>
        <taxon>Chaetomiaceae</taxon>
        <taxon>Chaetomium</taxon>
    </lineage>
</organism>